<organism evidence="2 3">
    <name type="scientific">Collybiopsis confluens</name>
    <dbReference type="NCBI Taxonomy" id="2823264"/>
    <lineage>
        <taxon>Eukaryota</taxon>
        <taxon>Fungi</taxon>
        <taxon>Dikarya</taxon>
        <taxon>Basidiomycota</taxon>
        <taxon>Agaricomycotina</taxon>
        <taxon>Agaricomycetes</taxon>
        <taxon>Agaricomycetidae</taxon>
        <taxon>Agaricales</taxon>
        <taxon>Marasmiineae</taxon>
        <taxon>Omphalotaceae</taxon>
        <taxon>Collybiopsis</taxon>
    </lineage>
</organism>
<comment type="caution">
    <text evidence="2">The sequence shown here is derived from an EMBL/GenBank/DDBJ whole genome shotgun (WGS) entry which is preliminary data.</text>
</comment>
<evidence type="ECO:0000313" key="3">
    <source>
        <dbReference type="Proteomes" id="UP000518752"/>
    </source>
</evidence>
<accession>A0A8H5HQM5</accession>
<gene>
    <name evidence="2" type="ORF">D9757_007782</name>
</gene>
<evidence type="ECO:0000256" key="1">
    <source>
        <dbReference type="SAM" id="MobiDB-lite"/>
    </source>
</evidence>
<feature type="region of interest" description="Disordered" evidence="1">
    <location>
        <begin position="293"/>
        <end position="325"/>
    </location>
</feature>
<name>A0A8H5HQM5_9AGAR</name>
<evidence type="ECO:0000313" key="2">
    <source>
        <dbReference type="EMBL" id="KAF5387469.1"/>
    </source>
</evidence>
<protein>
    <submittedName>
        <fullName evidence="2">Uncharacterized protein</fullName>
    </submittedName>
</protein>
<reference evidence="2 3" key="1">
    <citation type="journal article" date="2020" name="ISME J.">
        <title>Uncovering the hidden diversity of litter-decomposition mechanisms in mushroom-forming fungi.</title>
        <authorList>
            <person name="Floudas D."/>
            <person name="Bentzer J."/>
            <person name="Ahren D."/>
            <person name="Johansson T."/>
            <person name="Persson P."/>
            <person name="Tunlid A."/>
        </authorList>
    </citation>
    <scope>NUCLEOTIDE SEQUENCE [LARGE SCALE GENOMIC DNA]</scope>
    <source>
        <strain evidence="2 3">CBS 406.79</strain>
    </source>
</reference>
<keyword evidence="3" id="KW-1185">Reference proteome</keyword>
<dbReference type="EMBL" id="JAACJN010000032">
    <property type="protein sequence ID" value="KAF5387469.1"/>
    <property type="molecule type" value="Genomic_DNA"/>
</dbReference>
<dbReference type="Proteomes" id="UP000518752">
    <property type="component" value="Unassembled WGS sequence"/>
</dbReference>
<dbReference type="AlphaFoldDB" id="A0A8H5HQM5"/>
<proteinExistence type="predicted"/>
<dbReference type="OrthoDB" id="2621411at2759"/>
<feature type="compositionally biased region" description="Basic and acidic residues" evidence="1">
    <location>
        <begin position="293"/>
        <end position="308"/>
    </location>
</feature>
<feature type="region of interest" description="Disordered" evidence="1">
    <location>
        <begin position="35"/>
        <end position="60"/>
    </location>
</feature>
<sequence length="325" mass="36604">MAFFKPMKKALFDGLTLLASYFGDSYDSENEAFPKNGIKKRYRQNPSGPGGSLEQRPSKMPKLLPIYQDSNIIGYTAAPSSTDPEVTKSQRLALDPKNILSGKMESVFIPVLNQNAVILQKGDWRNYCGGITQDDEARLNNYIYKQITKMSTPHPSSLGLCFAHARTLLVAHRYRSEFLEMTNCPSSNIDGEAENFILQEAWKRLDEYTGRSLDGSVKIEPADVDMEAMVLFDWAMFDRSKKAGVAGNMQWGLDVGMHEENWNPYFPEGPEIYEELRKGNQSELKFGPAFNMEEKNAWEKGQQAKDAQHNSNHRPAPRATGKAGM</sequence>